<dbReference type="EMBL" id="JAQFWQ010000106">
    <property type="protein sequence ID" value="MDA2814146.1"/>
    <property type="molecule type" value="Genomic_DNA"/>
</dbReference>
<comment type="caution">
    <text evidence="1">The sequence shown here is derived from an EMBL/GenBank/DDBJ whole genome shotgun (WGS) entry which is preliminary data.</text>
</comment>
<keyword evidence="2" id="KW-1185">Reference proteome</keyword>
<organism evidence="1 2">
    <name type="scientific">Nocardiopsis endophytica</name>
    <dbReference type="NCBI Taxonomy" id="3018445"/>
    <lineage>
        <taxon>Bacteria</taxon>
        <taxon>Bacillati</taxon>
        <taxon>Actinomycetota</taxon>
        <taxon>Actinomycetes</taxon>
        <taxon>Streptosporangiales</taxon>
        <taxon>Nocardiopsidaceae</taxon>
        <taxon>Nocardiopsis</taxon>
    </lineage>
</organism>
<gene>
    <name evidence="1" type="ORF">O4J56_26095</name>
</gene>
<evidence type="ECO:0000313" key="2">
    <source>
        <dbReference type="Proteomes" id="UP001527866"/>
    </source>
</evidence>
<reference evidence="1 2" key="1">
    <citation type="submission" date="2023-01" db="EMBL/GenBank/DDBJ databases">
        <title>Draft genome sequence of Nocardiopsis sp. RSe5-2 isolated from halophytes.</title>
        <authorList>
            <person name="Duangmal K."/>
            <person name="Chantavorakit T."/>
        </authorList>
    </citation>
    <scope>NUCLEOTIDE SEQUENCE [LARGE SCALE GENOMIC DNA]</scope>
    <source>
        <strain evidence="1 2">RSe5-2</strain>
    </source>
</reference>
<proteinExistence type="predicted"/>
<dbReference type="RefSeq" id="WP_270689434.1">
    <property type="nucleotide sequence ID" value="NZ_JAQFWQ010000106.1"/>
</dbReference>
<name>A0ABT4UBM5_9ACTN</name>
<protein>
    <submittedName>
        <fullName evidence="1">Uncharacterized protein</fullName>
    </submittedName>
</protein>
<dbReference type="Proteomes" id="UP001527866">
    <property type="component" value="Unassembled WGS sequence"/>
</dbReference>
<accession>A0ABT4UBM5</accession>
<sequence>MSPVHRPDPDTDRADALYDAVSEALRARGRHIGERIAAQRAADAAFTALDEHLRSGGLLPTPWRPAAPPR</sequence>
<evidence type="ECO:0000313" key="1">
    <source>
        <dbReference type="EMBL" id="MDA2814146.1"/>
    </source>
</evidence>